<dbReference type="Gene3D" id="3.10.50.10">
    <property type="match status" value="1"/>
</dbReference>
<dbReference type="Proteomes" id="UP000886879">
    <property type="component" value="Unassembled WGS sequence"/>
</dbReference>
<accession>A0A9D0YRH2</accession>
<reference evidence="1" key="1">
    <citation type="submission" date="2020-10" db="EMBL/GenBank/DDBJ databases">
        <authorList>
            <person name="Gilroy R."/>
        </authorList>
    </citation>
    <scope>NUCLEOTIDE SEQUENCE</scope>
    <source>
        <strain evidence="1">ChiGjej2B2-12916</strain>
    </source>
</reference>
<reference evidence="1" key="2">
    <citation type="journal article" date="2021" name="PeerJ">
        <title>Extensive microbial diversity within the chicken gut microbiome revealed by metagenomics and culture.</title>
        <authorList>
            <person name="Gilroy R."/>
            <person name="Ravi A."/>
            <person name="Getino M."/>
            <person name="Pursley I."/>
            <person name="Horton D.L."/>
            <person name="Alikhan N.F."/>
            <person name="Baker D."/>
            <person name="Gharbi K."/>
            <person name="Hall N."/>
            <person name="Watson M."/>
            <person name="Adriaenssens E.M."/>
            <person name="Foster-Nyarko E."/>
            <person name="Jarju S."/>
            <person name="Secka A."/>
            <person name="Antonio M."/>
            <person name="Oren A."/>
            <person name="Chaudhuri R.R."/>
            <person name="La Ragione R."/>
            <person name="Hildebrand F."/>
            <person name="Pallen M.J."/>
        </authorList>
    </citation>
    <scope>NUCLEOTIDE SEQUENCE</scope>
    <source>
        <strain evidence="1">ChiGjej2B2-12916</strain>
    </source>
</reference>
<proteinExistence type="predicted"/>
<dbReference type="AlphaFoldDB" id="A0A9D0YRH2"/>
<dbReference type="InterPro" id="IPR029070">
    <property type="entry name" value="Chitinase_insertion_sf"/>
</dbReference>
<comment type="caution">
    <text evidence="1">The sequence shown here is derived from an EMBL/GenBank/DDBJ whole genome shotgun (WGS) entry which is preliminary data.</text>
</comment>
<gene>
    <name evidence="1" type="ORF">IAD31_03235</name>
</gene>
<evidence type="ECO:0000313" key="2">
    <source>
        <dbReference type="Proteomes" id="UP000886879"/>
    </source>
</evidence>
<dbReference type="EMBL" id="DVFO01000031">
    <property type="protein sequence ID" value="HIQ60593.1"/>
    <property type="molecule type" value="Genomic_DNA"/>
</dbReference>
<evidence type="ECO:0000313" key="1">
    <source>
        <dbReference type="EMBL" id="HIQ60593.1"/>
    </source>
</evidence>
<organism evidence="1 2">
    <name type="scientific">Candidatus Enterenecus faecium</name>
    <dbReference type="NCBI Taxonomy" id="2840780"/>
    <lineage>
        <taxon>Bacteria</taxon>
        <taxon>Bacillati</taxon>
        <taxon>Bacillota</taxon>
        <taxon>Clostridia</taxon>
        <taxon>Eubacteriales</taxon>
        <taxon>Candidatus Enterenecus</taxon>
    </lineage>
</organism>
<sequence>MTQVLLAAHPSANLSHPQAIPVHMAYRIGPGPKLLGMRLPPQLRGGVMLLDCRDHDGSGDPIPCCRQILWECRHRGYSGIVCDFEGAPVGCLGRIVHILDRNCQAQGWTLDVPPQFAPFAPGGRVLVSSVVTAGTLRRRLQEAVERHGAPRTTLAVEWVREDFPLPAQRRGTPISLQHLEQQMRRLEPAVFYDRGLCAHYYTYMAAGGQAHFVLYDTSQSIHEKVKLAREMHLGAVLLPGPEVEGCLEQVLAT</sequence>
<protein>
    <submittedName>
        <fullName evidence="1">Uncharacterized protein</fullName>
    </submittedName>
</protein>
<dbReference type="Gene3D" id="3.20.20.80">
    <property type="entry name" value="Glycosidases"/>
    <property type="match status" value="1"/>
</dbReference>
<name>A0A9D0YRH2_9FIRM</name>